<protein>
    <submittedName>
        <fullName evidence="1">Uncharacterized protein</fullName>
    </submittedName>
</protein>
<dbReference type="EMBL" id="MU129037">
    <property type="protein sequence ID" value="KAF9509339.1"/>
    <property type="molecule type" value="Genomic_DNA"/>
</dbReference>
<dbReference type="SUPFAM" id="SSF110004">
    <property type="entry name" value="Glycolipid transfer protein, GLTP"/>
    <property type="match status" value="1"/>
</dbReference>
<proteinExistence type="predicted"/>
<accession>A0A9P6APP0</accession>
<name>A0A9P6APP0_9AGAM</name>
<reference evidence="1" key="1">
    <citation type="journal article" date="2020" name="Nat. Commun.">
        <title>Large-scale genome sequencing of mycorrhizal fungi provides insights into the early evolution of symbiotic traits.</title>
        <authorList>
            <person name="Miyauchi S."/>
            <person name="Kiss E."/>
            <person name="Kuo A."/>
            <person name="Drula E."/>
            <person name="Kohler A."/>
            <person name="Sanchez-Garcia M."/>
            <person name="Morin E."/>
            <person name="Andreopoulos B."/>
            <person name="Barry K.W."/>
            <person name="Bonito G."/>
            <person name="Buee M."/>
            <person name="Carver A."/>
            <person name="Chen C."/>
            <person name="Cichocki N."/>
            <person name="Clum A."/>
            <person name="Culley D."/>
            <person name="Crous P.W."/>
            <person name="Fauchery L."/>
            <person name="Girlanda M."/>
            <person name="Hayes R.D."/>
            <person name="Keri Z."/>
            <person name="LaButti K."/>
            <person name="Lipzen A."/>
            <person name="Lombard V."/>
            <person name="Magnuson J."/>
            <person name="Maillard F."/>
            <person name="Murat C."/>
            <person name="Nolan M."/>
            <person name="Ohm R.A."/>
            <person name="Pangilinan J."/>
            <person name="Pereira M.F."/>
            <person name="Perotto S."/>
            <person name="Peter M."/>
            <person name="Pfister S."/>
            <person name="Riley R."/>
            <person name="Sitrit Y."/>
            <person name="Stielow J.B."/>
            <person name="Szollosi G."/>
            <person name="Zifcakova L."/>
            <person name="Stursova M."/>
            <person name="Spatafora J.W."/>
            <person name="Tedersoo L."/>
            <person name="Vaario L.M."/>
            <person name="Yamada A."/>
            <person name="Yan M."/>
            <person name="Wang P."/>
            <person name="Xu J."/>
            <person name="Bruns T."/>
            <person name="Baldrian P."/>
            <person name="Vilgalys R."/>
            <person name="Dunand C."/>
            <person name="Henrissat B."/>
            <person name="Grigoriev I.V."/>
            <person name="Hibbett D."/>
            <person name="Nagy L.G."/>
            <person name="Martin F.M."/>
        </authorList>
    </citation>
    <scope>NUCLEOTIDE SEQUENCE</scope>
    <source>
        <strain evidence="1">UP504</strain>
    </source>
</reference>
<dbReference type="AlphaFoldDB" id="A0A9P6APP0"/>
<keyword evidence="2" id="KW-1185">Reference proteome</keyword>
<organism evidence="1 2">
    <name type="scientific">Hydnum rufescens UP504</name>
    <dbReference type="NCBI Taxonomy" id="1448309"/>
    <lineage>
        <taxon>Eukaryota</taxon>
        <taxon>Fungi</taxon>
        <taxon>Dikarya</taxon>
        <taxon>Basidiomycota</taxon>
        <taxon>Agaricomycotina</taxon>
        <taxon>Agaricomycetes</taxon>
        <taxon>Cantharellales</taxon>
        <taxon>Hydnaceae</taxon>
        <taxon>Hydnum</taxon>
    </lineage>
</organism>
<evidence type="ECO:0000313" key="2">
    <source>
        <dbReference type="Proteomes" id="UP000886523"/>
    </source>
</evidence>
<dbReference type="Gene3D" id="1.10.3520.10">
    <property type="entry name" value="Glycolipid transfer protein"/>
    <property type="match status" value="1"/>
</dbReference>
<sequence>MKACPYRADFYQKLGSPEDTVEEKLGLWLQSLNTIVIRLQAFYEKGGHNKGF</sequence>
<dbReference type="OrthoDB" id="205255at2759"/>
<comment type="caution">
    <text evidence="1">The sequence shown here is derived from an EMBL/GenBank/DDBJ whole genome shotgun (WGS) entry which is preliminary data.</text>
</comment>
<dbReference type="Proteomes" id="UP000886523">
    <property type="component" value="Unassembled WGS sequence"/>
</dbReference>
<gene>
    <name evidence="1" type="ORF">BS47DRAFT_1349347</name>
</gene>
<dbReference type="InterPro" id="IPR036497">
    <property type="entry name" value="GLTP_sf"/>
</dbReference>
<evidence type="ECO:0000313" key="1">
    <source>
        <dbReference type="EMBL" id="KAF9509339.1"/>
    </source>
</evidence>